<dbReference type="GO" id="GO:0005886">
    <property type="term" value="C:plasma membrane"/>
    <property type="evidence" value="ECO:0007669"/>
    <property type="project" value="TreeGrafter"/>
</dbReference>
<evidence type="ECO:0000313" key="9">
    <source>
        <dbReference type="Proteomes" id="UP000094819"/>
    </source>
</evidence>
<dbReference type="InterPro" id="IPR043161">
    <property type="entry name" value="DOCK_C_lobe_A"/>
</dbReference>
<dbReference type="Pfam" id="PF20421">
    <property type="entry name" value="DHR-2_Lobe_C"/>
    <property type="match status" value="1"/>
</dbReference>
<dbReference type="Proteomes" id="UP000094819">
    <property type="component" value="Unassembled WGS sequence"/>
</dbReference>
<dbReference type="InterPro" id="IPR032376">
    <property type="entry name" value="DOCK_N"/>
</dbReference>
<comment type="similarity">
    <text evidence="4">Belongs to the DOCK family.</text>
</comment>
<dbReference type="PROSITE" id="PS51651">
    <property type="entry name" value="DOCKER"/>
    <property type="match status" value="1"/>
</dbReference>
<evidence type="ECO:0000259" key="7">
    <source>
        <dbReference type="PROSITE" id="PS51651"/>
    </source>
</evidence>
<dbReference type="GO" id="GO:0005737">
    <property type="term" value="C:cytoplasm"/>
    <property type="evidence" value="ECO:0007669"/>
    <property type="project" value="UniProtKB-SubCell"/>
</dbReference>
<feature type="compositionally biased region" description="Polar residues" evidence="5">
    <location>
        <begin position="2195"/>
        <end position="2224"/>
    </location>
</feature>
<feature type="compositionally biased region" description="Polar residues" evidence="5">
    <location>
        <begin position="620"/>
        <end position="635"/>
    </location>
</feature>
<evidence type="ECO:0000256" key="3">
    <source>
        <dbReference type="ARBA" id="ARBA00022553"/>
    </source>
</evidence>
<dbReference type="InterPro" id="IPR046773">
    <property type="entry name" value="DOCKER_Lobe_C"/>
</dbReference>
<dbReference type="Gene3D" id="1.20.58.740">
    <property type="match status" value="1"/>
</dbReference>
<evidence type="ECO:0000256" key="5">
    <source>
        <dbReference type="SAM" id="MobiDB-lite"/>
    </source>
</evidence>
<dbReference type="PROSITE" id="PS51650">
    <property type="entry name" value="C2_DOCK"/>
    <property type="match status" value="1"/>
</dbReference>
<dbReference type="CDD" id="cd11684">
    <property type="entry name" value="DHR2_DOCK"/>
    <property type="match status" value="1"/>
</dbReference>
<comment type="caution">
    <text evidence="8">The sequence shown here is derived from an EMBL/GenBank/DDBJ whole genome shotgun (WGS) entry which is preliminary data.</text>
</comment>
<dbReference type="CDD" id="cd08679">
    <property type="entry name" value="C2_DOCK180_related"/>
    <property type="match status" value="1"/>
</dbReference>
<evidence type="ECO:0000259" key="6">
    <source>
        <dbReference type="PROSITE" id="PS51650"/>
    </source>
</evidence>
<proteinExistence type="inferred from homology"/>
<feature type="compositionally biased region" description="Basic and acidic residues" evidence="5">
    <location>
        <begin position="270"/>
        <end position="280"/>
    </location>
</feature>
<evidence type="ECO:0000313" key="8">
    <source>
        <dbReference type="EMBL" id="ODN95178.1"/>
    </source>
</evidence>
<name>A0A1E3J2U7_9TREE</name>
<dbReference type="InterPro" id="IPR056372">
    <property type="entry name" value="TPR_DOCK"/>
</dbReference>
<feature type="region of interest" description="Disordered" evidence="5">
    <location>
        <begin position="609"/>
        <end position="638"/>
    </location>
</feature>
<dbReference type="PANTHER" id="PTHR45653:SF10">
    <property type="entry name" value="MYOBLAST CITY, ISOFORM B"/>
    <property type="match status" value="1"/>
</dbReference>
<reference evidence="8 9" key="1">
    <citation type="submission" date="2016-06" db="EMBL/GenBank/DDBJ databases">
        <title>Evolution of pathogenesis and genome organization in the Tremellales.</title>
        <authorList>
            <person name="Cuomo C."/>
            <person name="Litvintseva A."/>
            <person name="Heitman J."/>
            <person name="Chen Y."/>
            <person name="Sun S."/>
            <person name="Springer D."/>
            <person name="Dromer F."/>
            <person name="Young S."/>
            <person name="Zeng Q."/>
            <person name="Chapman S."/>
            <person name="Gujja S."/>
            <person name="Saif S."/>
            <person name="Birren B."/>
        </authorList>
    </citation>
    <scope>NUCLEOTIDE SEQUENCE [LARGE SCALE GENOMIC DNA]</scope>
    <source>
        <strain evidence="8 9">CBS 7118</strain>
    </source>
</reference>
<dbReference type="RefSeq" id="XP_019031158.1">
    <property type="nucleotide sequence ID" value="XM_019176683.1"/>
</dbReference>
<dbReference type="InterPro" id="IPR027357">
    <property type="entry name" value="DOCKER_dom"/>
</dbReference>
<dbReference type="OrthoDB" id="18896at2759"/>
<dbReference type="GO" id="GO:0005085">
    <property type="term" value="F:guanyl-nucleotide exchange factor activity"/>
    <property type="evidence" value="ECO:0007669"/>
    <property type="project" value="InterPro"/>
</dbReference>
<organism evidence="8 9">
    <name type="scientific">Cryptococcus wingfieldii CBS 7118</name>
    <dbReference type="NCBI Taxonomy" id="1295528"/>
    <lineage>
        <taxon>Eukaryota</taxon>
        <taxon>Fungi</taxon>
        <taxon>Dikarya</taxon>
        <taxon>Basidiomycota</taxon>
        <taxon>Agaricomycotina</taxon>
        <taxon>Tremellomycetes</taxon>
        <taxon>Tremellales</taxon>
        <taxon>Cryptococcaceae</taxon>
        <taxon>Cryptococcus</taxon>
    </lineage>
</organism>
<evidence type="ECO:0000256" key="2">
    <source>
        <dbReference type="ARBA" id="ARBA00022490"/>
    </source>
</evidence>
<dbReference type="Gene3D" id="2.60.40.150">
    <property type="entry name" value="C2 domain"/>
    <property type="match status" value="1"/>
</dbReference>
<comment type="subcellular location">
    <subcellularLocation>
        <location evidence="1">Cytoplasm</location>
    </subcellularLocation>
</comment>
<dbReference type="InterPro" id="IPR035892">
    <property type="entry name" value="C2_domain_sf"/>
</dbReference>
<dbReference type="Gene3D" id="1.20.1270.350">
    <property type="entry name" value="Dedicator of cytokinesis N-terminal subdomain"/>
    <property type="match status" value="1"/>
</dbReference>
<keyword evidence="3" id="KW-0597">Phosphoprotein</keyword>
<protein>
    <submittedName>
        <fullName evidence="8">Cytoplasmic protein</fullName>
    </submittedName>
</protein>
<dbReference type="Pfam" id="PF14429">
    <property type="entry name" value="DOCK-C2"/>
    <property type="match status" value="1"/>
</dbReference>
<keyword evidence="9" id="KW-1185">Reference proteome</keyword>
<dbReference type="InterPro" id="IPR042455">
    <property type="entry name" value="DOCK_N_sub1"/>
</dbReference>
<dbReference type="InterPro" id="IPR027007">
    <property type="entry name" value="C2_DOCK-type_domain"/>
</dbReference>
<sequence length="2329" mass="259556">MAQFAHQAAGSHHGSWQPLPYIHSGFVIYPFHPETSPPPTPTTVDGGSLSLPPIPPQKDLDVLPWAGGRPSIGDSSFQGKRNAYEIKLDIGDEFYAFEEYRCTTVEDGRGDLWYRGFVVQAVSVTSLAPTPSSLTSSTQPASFPRPEPSVLTGIFPAAVCHVRPGNANDNGELSEAYGQAVKAAEERYRAASEGVSLGMQWVGEMGTVKEEKEEEEISSRASHAHTSSVGHRAVIEVSSEGRPTDALHRRRSSSRGSFSRPNRPMSLVLEQKKDEIEENKPQPPLPKLTAGDSTVSGQQWPLVDEIACAIREWYSRLPTYLANREYRLFSTVTQHIDALFLGRRQLLSQMLSGDELIRVRRECVSRLVKCNVAQGLDVIVRSLEDGSVVVVDRERAFSGTRWVGGISCYVYQVRLAYIDLTPLDKVFGKVFSFPGADSSQSPLSKPFSLAAAKTPAKTDEPAGTFHHLVLDVRAFIANPCAPGETAELYFSLWNKSDNRFITEEFVLVLNHLGSPARDAEQRLGRLRTMFTDLKVEDLGSDTYLVCKIVRNGALKMKSDKADGAHIQPPTTPKRTSLYGISEAGGTLRSHFQSPSSMNLTDDSFSVTSGYGPELNRPPTIDTTNGASTNGHSSLDSKPKFRRPLGVAVMLLPTLSKLISESSDASEAGVEKSVQIYVPKDEASFAGLHEDIVNKRVKQFGTSPRAEGIVLNLTALKGSAPNLIRTQPSLLQNIPLTSRLSFPDVAFPDQTRSDLYINLLSAIFTPAPSTSNNGSVGGSIRVRKPVLSGAGNNGDIQVEMEVRTLDGTVIPEGIVPGGSGEKGVDRWESMVFHRNDRPTYNELVKVCLPSRPVDYHLFLTFRHRQKEKNSSAADLLEGEKPYAFAYIPLSGTSSVVRDGKHELVLYRMERGFQPTPNVYFDAPYIAKPGEVDPILPSSAAKTMVPLKDRVLLKTRLCSTSQTQDDTLRELFAWQPKSTLANEDLNLLCERLKLFAFVPEEEISHCVPRTLNSLFGILVSNLGERQDEVNGLVFRGLIKVLSITSDRRFPNFKSVLRVYINKIFTFPASSFHLLRSMKVVMSDPEAKDYRSFLKVWHLFFKFIIRSREQDRARGMGLDATSAHIEADYQKQTKYILTEINNLMLSSNKSLIGTQTLVVQHYADILPDLRQVFKPLEIAEMIIAFADTLAYAKGSIATYKLLLLLQVVNNVFDTSESRSLLVPALVRWVKPHLGRYDEYAAGMDASADARDARRIKWLECNRLAVTVLAWMTNVLQEWHVSTLIQEDEGLKRQEEDNIEYCLTLLPALFASYSELSNPKTLETIHRQRSSPTSPAIWKPTPDIFPTSVPFALVSQLPPPSLLERHHQAEADGLPRSEIFNCSLAECGVVITTLILATPRSNIERWFNEMLEYEGTETCSEVFVQIFDFAESIISFKAFPSQWLTLRLMCFSGILKALECMATVLEKPVFVPPPPSVSDPNTSVEGQVSFDVDLWKRLFGLLCDFCGSPELALEEQTQQRRRAEWIVAGDLRDVGAGLLWRLWSAIGWPVDIAGCEGLRMGGHQTRFTGLAKDILRLCLSSHDALCGVADEILFSILYAEHLLDQQESSIQTEVFVTLDDLFNSKSSPSSSDPTMRAYFVAQLRAIFETTPQVSAPFTSSLTIFLSQVEHFIDLLLALREIPATPQWKDERSTAIFQLMGFVSRIGRKDLYVRYVHELVQVCKETNDWLGAGLALKLHADVYEWNVAGEAWVQEGTWKEIAMPAQSQFIRKQGLYYHVMEYFALAESYEFSVDLCQELIMQHQKLTYDVRIIGELLQHQVKLWEKIASTWRPKVEYFRVAFFGDIPSLDKRKDYVVRAVNGQTFAHFCDKLQSKYRQATIHRSKIPPPESIKSGLDPVIWVMPITPDPDLSIPIFSSQNETHVPEPVQAYWLANNIHRFSSMRPYLKDPGEREAVLTWTEKTIVTTKEDLPGLLARSEVINVRYEQIAPGVMATMEVERATKHLRKACRGKDGQLPEPKMLGTAINNAVDSPLSEGIQKYRQVFIEGDYATTHPQYQSHVEQLQTAIIDFVKAIYDSLEVHRQVCRDVPFHDALRTHMYRSFPIESADFPRTVSEDSHHILPSFSINGFPQAKLHSPIRSPQSVSIHISHDSGDSIFDSPSSPVAEQRLSVISAALSSNTSNYRLPPIALSPTEIGAESGNTQTPRDSVSTTRNTPTTPKHHGTNGTPAETHEVATPASSIGRSLSRSTSTRAKKEKRSSLTIPGVFGYGAGNNASVTSVGARARNMMGFGSRSTINVVHERMSEDELPPLPPAKENMSEKGLKRLGSIMRRK</sequence>
<dbReference type="GO" id="GO:0031267">
    <property type="term" value="F:small GTPase binding"/>
    <property type="evidence" value="ECO:0007669"/>
    <property type="project" value="TreeGrafter"/>
</dbReference>
<dbReference type="GO" id="GO:0007264">
    <property type="term" value="P:small GTPase-mediated signal transduction"/>
    <property type="evidence" value="ECO:0007669"/>
    <property type="project" value="InterPro"/>
</dbReference>
<evidence type="ECO:0000256" key="4">
    <source>
        <dbReference type="PROSITE-ProRule" id="PRU00983"/>
    </source>
</evidence>
<dbReference type="GeneID" id="30193778"/>
<feature type="domain" description="DOCKER" evidence="7">
    <location>
        <begin position="1698"/>
        <end position="2114"/>
    </location>
</feature>
<gene>
    <name evidence="8" type="ORF">L198_04565</name>
</gene>
<evidence type="ECO:0000256" key="1">
    <source>
        <dbReference type="ARBA" id="ARBA00004496"/>
    </source>
</evidence>
<feature type="compositionally biased region" description="Polar residues" evidence="5">
    <location>
        <begin position="219"/>
        <end position="229"/>
    </location>
</feature>
<keyword evidence="2" id="KW-0963">Cytoplasm</keyword>
<dbReference type="Pfam" id="PF23554">
    <property type="entry name" value="TPR_DOCK"/>
    <property type="match status" value="1"/>
</dbReference>
<feature type="region of interest" description="Disordered" evidence="5">
    <location>
        <begin position="2301"/>
        <end position="2329"/>
    </location>
</feature>
<dbReference type="EMBL" id="AWGH01000013">
    <property type="protein sequence ID" value="ODN95178.1"/>
    <property type="molecule type" value="Genomic_DNA"/>
</dbReference>
<feature type="domain" description="C2 DOCK-type" evidence="6">
    <location>
        <begin position="751"/>
        <end position="956"/>
    </location>
</feature>
<dbReference type="InterPro" id="IPR043162">
    <property type="entry name" value="DOCK_C_lobe_C"/>
</dbReference>
<dbReference type="InterPro" id="IPR026791">
    <property type="entry name" value="DOCK"/>
</dbReference>
<feature type="region of interest" description="Disordered" evidence="5">
    <location>
        <begin position="2187"/>
        <end position="2253"/>
    </location>
</feature>
<feature type="compositionally biased region" description="Low complexity" evidence="5">
    <location>
        <begin position="2235"/>
        <end position="2247"/>
    </location>
</feature>
<dbReference type="PANTHER" id="PTHR45653">
    <property type="entry name" value="DEDICATOR OF CYTOKINESIS"/>
    <property type="match status" value="1"/>
</dbReference>
<dbReference type="Pfam" id="PF16172">
    <property type="entry name" value="DOCK_N"/>
    <property type="match status" value="1"/>
</dbReference>
<feature type="region of interest" description="Disordered" evidence="5">
    <location>
        <begin position="211"/>
        <end position="295"/>
    </location>
</feature>
<dbReference type="Gene3D" id="1.25.40.410">
    <property type="match status" value="1"/>
</dbReference>
<feature type="region of interest" description="Disordered" evidence="5">
    <location>
        <begin position="34"/>
        <end position="53"/>
    </location>
</feature>
<accession>A0A1E3J2U7</accession>